<dbReference type="RefSeq" id="WP_193735618.1">
    <property type="nucleotide sequence ID" value="NZ_CP063304.1"/>
</dbReference>
<feature type="domain" description="SH3b" evidence="3">
    <location>
        <begin position="122"/>
        <end position="184"/>
    </location>
</feature>
<keyword evidence="2" id="KW-0732">Signal</keyword>
<dbReference type="PANTHER" id="PTHR34408">
    <property type="entry name" value="FAMILY PROTEIN, PUTATIVE-RELATED"/>
    <property type="match status" value="1"/>
</dbReference>
<feature type="signal peptide" evidence="2">
    <location>
        <begin position="1"/>
        <end position="28"/>
    </location>
</feature>
<dbReference type="InterPro" id="IPR011105">
    <property type="entry name" value="Cell_wall_hydrolase_SleB"/>
</dbReference>
<dbReference type="InterPro" id="IPR052354">
    <property type="entry name" value="Cell_Wall_Dynamics_Protein"/>
</dbReference>
<dbReference type="KEGG" id="bliq:INP51_15370"/>
<name>A0A7M2RGM5_9FIRM</name>
<feature type="compositionally biased region" description="Low complexity" evidence="1">
    <location>
        <begin position="215"/>
        <end position="226"/>
    </location>
</feature>
<proteinExistence type="predicted"/>
<dbReference type="Pfam" id="PF07486">
    <property type="entry name" value="Hydrolase_2"/>
    <property type="match status" value="1"/>
</dbReference>
<dbReference type="Gene3D" id="1.10.10.2520">
    <property type="entry name" value="Cell wall hydrolase SleB, domain 1"/>
    <property type="match status" value="1"/>
</dbReference>
<accession>A0A7M2RGM5</accession>
<dbReference type="Pfam" id="PF08239">
    <property type="entry name" value="SH3_3"/>
    <property type="match status" value="2"/>
</dbReference>
<dbReference type="InterPro" id="IPR003646">
    <property type="entry name" value="SH3-like_bac-type"/>
</dbReference>
<dbReference type="EMBL" id="CP063304">
    <property type="protein sequence ID" value="QOV19298.1"/>
    <property type="molecule type" value="Genomic_DNA"/>
</dbReference>
<evidence type="ECO:0000313" key="5">
    <source>
        <dbReference type="Proteomes" id="UP000593601"/>
    </source>
</evidence>
<gene>
    <name evidence="4" type="ORF">INP51_15370</name>
</gene>
<feature type="chain" id="PRO_5038569545" evidence="2">
    <location>
        <begin position="29"/>
        <end position="369"/>
    </location>
</feature>
<protein>
    <submittedName>
        <fullName evidence="4">Cell wall hydrolase</fullName>
    </submittedName>
</protein>
<dbReference type="SMART" id="SM00287">
    <property type="entry name" value="SH3b"/>
    <property type="match status" value="2"/>
</dbReference>
<dbReference type="InterPro" id="IPR042047">
    <property type="entry name" value="SleB_dom1"/>
</dbReference>
<keyword evidence="5" id="KW-1185">Reference proteome</keyword>
<evidence type="ECO:0000256" key="1">
    <source>
        <dbReference type="SAM" id="MobiDB-lite"/>
    </source>
</evidence>
<keyword evidence="4" id="KW-0378">Hydrolase</keyword>
<dbReference type="AlphaFoldDB" id="A0A7M2RGM5"/>
<organism evidence="4 5">
    <name type="scientific">Blautia liquoris</name>
    <dbReference type="NCBI Taxonomy" id="2779518"/>
    <lineage>
        <taxon>Bacteria</taxon>
        <taxon>Bacillati</taxon>
        <taxon>Bacillota</taxon>
        <taxon>Clostridia</taxon>
        <taxon>Lachnospirales</taxon>
        <taxon>Lachnospiraceae</taxon>
        <taxon>Blautia</taxon>
    </lineage>
</organism>
<dbReference type="Proteomes" id="UP000593601">
    <property type="component" value="Chromosome"/>
</dbReference>
<reference evidence="4 5" key="1">
    <citation type="submission" date="2020-10" db="EMBL/GenBank/DDBJ databases">
        <title>Blautia liquoris sp.nov., isolated from the mud in a fermentation cellar used for the production of Chinese strong-flavoured liquor.</title>
        <authorList>
            <person name="Lu L."/>
        </authorList>
    </citation>
    <scope>NUCLEOTIDE SEQUENCE [LARGE SCALE GENOMIC DNA]</scope>
    <source>
        <strain evidence="4 5">LZLJ-3</strain>
    </source>
</reference>
<evidence type="ECO:0000259" key="3">
    <source>
        <dbReference type="PROSITE" id="PS51781"/>
    </source>
</evidence>
<feature type="compositionally biased region" description="Basic and acidic residues" evidence="1">
    <location>
        <begin position="201"/>
        <end position="214"/>
    </location>
</feature>
<evidence type="ECO:0000256" key="2">
    <source>
        <dbReference type="SAM" id="SignalP"/>
    </source>
</evidence>
<feature type="compositionally biased region" description="Low complexity" evidence="1">
    <location>
        <begin position="233"/>
        <end position="244"/>
    </location>
</feature>
<feature type="region of interest" description="Disordered" evidence="1">
    <location>
        <begin position="201"/>
        <end position="259"/>
    </location>
</feature>
<sequence>MRVTKKSVMAALGSAAALTTIMAAPVFADPVSAEITNEESTLNTAVWTDKAAANVQSYANIRLEANTDSESVGVLLPGHMAEVISNDGNWSRIKSGNVEGYIRDDLLVFGEEAKAHYTNVCGILGTVGADALRIRAQANTDSQILAVTENGSKLKVLGDQDGWYHIDYNGEDAFVKAEYLKLDDLSSVAMTTQEYQEKLQAEAEKRAEAEKAAAEAKAQAEAQQAAKAKETKTNAPAQNQQTAAPKEEQPKNSKPAANVGGQDVDLLAALIQCEAGGESRTGKVAVGAVVVNRVKSGSFPNSINGVVYQGGQFSPVTNGSLARTLANGARSDCYEAARAALNGENPIGGCLYFNSGSGKGTQIGNQHFY</sequence>
<dbReference type="Gene3D" id="2.30.30.40">
    <property type="entry name" value="SH3 Domains"/>
    <property type="match status" value="2"/>
</dbReference>
<evidence type="ECO:0000313" key="4">
    <source>
        <dbReference type="EMBL" id="QOV19298.1"/>
    </source>
</evidence>
<dbReference type="GO" id="GO:0016787">
    <property type="term" value="F:hydrolase activity"/>
    <property type="evidence" value="ECO:0007669"/>
    <property type="project" value="UniProtKB-KW"/>
</dbReference>
<dbReference type="PROSITE" id="PS51781">
    <property type="entry name" value="SH3B"/>
    <property type="match status" value="1"/>
</dbReference>